<dbReference type="Gene3D" id="3.20.20.80">
    <property type="entry name" value="Glycosidases"/>
    <property type="match status" value="1"/>
</dbReference>
<feature type="signal peptide" evidence="2">
    <location>
        <begin position="1"/>
        <end position="29"/>
    </location>
</feature>
<dbReference type="EMBL" id="CP048685">
    <property type="protein sequence ID" value="QPJ62606.1"/>
    <property type="molecule type" value="Genomic_DNA"/>
</dbReference>
<name>A0A7T0BX86_9BACT</name>
<evidence type="ECO:0000256" key="1">
    <source>
        <dbReference type="SAM" id="MobiDB-lite"/>
    </source>
</evidence>
<feature type="region of interest" description="Disordered" evidence="1">
    <location>
        <begin position="31"/>
        <end position="51"/>
    </location>
</feature>
<feature type="chain" id="PRO_5032571183" description="Glycoside-hydrolase family GH114 TIM-barrel domain-containing protein" evidence="2">
    <location>
        <begin position="30"/>
        <end position="675"/>
    </location>
</feature>
<dbReference type="InterPro" id="IPR029455">
    <property type="entry name" value="GHL15"/>
</dbReference>
<evidence type="ECO:0000313" key="3">
    <source>
        <dbReference type="EMBL" id="QPJ62606.1"/>
    </source>
</evidence>
<dbReference type="Gene3D" id="2.60.40.1190">
    <property type="match status" value="1"/>
</dbReference>
<dbReference type="PROSITE" id="PS51257">
    <property type="entry name" value="PROKAR_LIPOPROTEIN"/>
    <property type="match status" value="1"/>
</dbReference>
<dbReference type="Proteomes" id="UP000594688">
    <property type="component" value="Chromosome"/>
</dbReference>
<evidence type="ECO:0008006" key="5">
    <source>
        <dbReference type="Google" id="ProtNLM"/>
    </source>
</evidence>
<dbReference type="SUPFAM" id="SSF51445">
    <property type="entry name" value="(Trans)glycosidases"/>
    <property type="match status" value="1"/>
</dbReference>
<dbReference type="InterPro" id="IPR017853">
    <property type="entry name" value="GH"/>
</dbReference>
<gene>
    <name evidence="3" type="ORF">G3M70_12280</name>
</gene>
<protein>
    <recommendedName>
        <fullName evidence="5">Glycoside-hydrolase family GH114 TIM-barrel domain-containing protein</fullName>
    </recommendedName>
</protein>
<dbReference type="Pfam" id="PF14885">
    <property type="entry name" value="GHL15"/>
    <property type="match status" value="1"/>
</dbReference>
<sequence length="675" mass="74385">MPRFLVRSRLMLSAFLAFVVGCSPAPNIAGPVPGNSGTQSSGPVEPASPPLETTASYWATKKPNLDGTVSPSEWNDANRVSVTMGMYTIAGENPSSHPFTLYVKNDQTHLYLAGVLEREELDGSMGMTIESLLMDNFTILFDNNNDGMVQPGEDKKSLYIINGEPYVKDLRQLSPEEQAQGVEEESEPQNIQGTITHTSSNGGTFNFEVAIPLASGDKYDINVKPGGELRWNVVYFDKFNIKMQGMEMGGISGVEGENALDWGTLLLATKGSKPPSASARAAAPAPPMTVTASAPLPPNNDKGDIQILAQVMNDSEKSDSSLKFIGSHSDFVLVAFPEKEVVDKIRRENPNAIILLFNNPYFIFGDKFWSAPSQSAVNQRSEVYSLRTDDNEIIHYGGPVYEGMEVEQRLPMMDITNPEWQDYFAAQSRKHVDLNGFDGVFIDTLTEDIPPFALGRGGKFPRGYSTAKWKEGNYQFLRKMKQAFAGSNKKIFFNGVTRSPGKGGALPNKGMLDIVDGTAIEAFSIYKSMDASNATKKWYFEKTILQDLQEASANGKWVVMEVYGNNDDDQTRLYALASFLMVQNERTYFYFTRKDHAGALHWRPEWGVTLGNAKGTYKKIAQGGYQRDFENARVLVNPTGKAMTVSVPAGYKNLHKQPVTEVGLPPYSGAILTLN</sequence>
<dbReference type="KEGG" id="nli:G3M70_12280"/>
<evidence type="ECO:0000313" key="4">
    <source>
        <dbReference type="Proteomes" id="UP000594688"/>
    </source>
</evidence>
<accession>A0A7T0BX86</accession>
<organism evidence="3 4">
    <name type="scientific">Candidatus Nitronauta litoralis</name>
    <dbReference type="NCBI Taxonomy" id="2705533"/>
    <lineage>
        <taxon>Bacteria</taxon>
        <taxon>Pseudomonadati</taxon>
        <taxon>Nitrospinota/Tectimicrobiota group</taxon>
        <taxon>Nitrospinota</taxon>
        <taxon>Nitrospinia</taxon>
        <taxon>Nitrospinales</taxon>
        <taxon>Nitrospinaceae</taxon>
        <taxon>Candidatus Nitronauta</taxon>
    </lineage>
</organism>
<proteinExistence type="predicted"/>
<evidence type="ECO:0000256" key="2">
    <source>
        <dbReference type="SAM" id="SignalP"/>
    </source>
</evidence>
<dbReference type="AlphaFoldDB" id="A0A7T0BX86"/>
<dbReference type="SUPFAM" id="SSF49344">
    <property type="entry name" value="CBD9-like"/>
    <property type="match status" value="1"/>
</dbReference>
<keyword evidence="2" id="KW-0732">Signal</keyword>
<reference evidence="3 4" key="1">
    <citation type="submission" date="2020-02" db="EMBL/GenBank/DDBJ databases">
        <title>Genomic and physiological characterization of two novel Nitrospinaceae genera.</title>
        <authorList>
            <person name="Mueller A.J."/>
            <person name="Jung M.-Y."/>
            <person name="Strachan C.R."/>
            <person name="Herbold C.W."/>
            <person name="Kirkegaard R.H."/>
            <person name="Daims H."/>
        </authorList>
    </citation>
    <scope>NUCLEOTIDE SEQUENCE [LARGE SCALE GENOMIC DNA]</scope>
    <source>
        <strain evidence="3">EB</strain>
    </source>
</reference>